<name>Q70UH2_9BASI</name>
<evidence type="ECO:0000259" key="2">
    <source>
        <dbReference type="Pfam" id="PF07732"/>
    </source>
</evidence>
<dbReference type="EMBL" id="AJ540291">
    <property type="protein sequence ID" value="CAD62554.1"/>
    <property type="molecule type" value="Genomic_DNA"/>
</dbReference>
<evidence type="ECO:0000313" key="3">
    <source>
        <dbReference type="EMBL" id="CAD62554.1"/>
    </source>
</evidence>
<dbReference type="InterPro" id="IPR008972">
    <property type="entry name" value="Cupredoxin"/>
</dbReference>
<dbReference type="Pfam" id="PF07732">
    <property type="entry name" value="Cu-oxidase_3"/>
    <property type="match status" value="1"/>
</dbReference>
<sequence>HWHGFFQEMISTPDGPTGVNQLHVPGHRFSNYTPPTGDRAGTFWYHS</sequence>
<dbReference type="SUPFAM" id="SSF49503">
    <property type="entry name" value="Cupredoxins"/>
    <property type="match status" value="1"/>
</dbReference>
<feature type="non-terminal residue" evidence="3">
    <location>
        <position position="1"/>
    </location>
</feature>
<reference evidence="3" key="1">
    <citation type="journal article" date="2004" name="Soil Biol. Biochem.">
        <title>Diversity of laccase genes from basidiomycetes in a forest soil.</title>
        <authorList>
            <person name="Luis P."/>
            <person name="Walther G."/>
            <person name="Kellner H."/>
            <person name="Martin F."/>
            <person name="Buscot F."/>
        </authorList>
    </citation>
    <scope>NUCLEOTIDE SEQUENCE</scope>
</reference>
<feature type="domain" description="Plastocyanin-like" evidence="2">
    <location>
        <begin position="1"/>
        <end position="47"/>
    </location>
</feature>
<keyword evidence="3" id="KW-0560">Oxidoreductase</keyword>
<dbReference type="GO" id="GO:0052716">
    <property type="term" value="F:hydroquinone:oxygen oxidoreductase activity"/>
    <property type="evidence" value="ECO:0007669"/>
    <property type="project" value="UniProtKB-EC"/>
</dbReference>
<comment type="similarity">
    <text evidence="1">Belongs to the multicopper oxidase family.</text>
</comment>
<organism evidence="3">
    <name type="scientific">uncultured Basidiomycota</name>
    <dbReference type="NCBI Taxonomy" id="175244"/>
    <lineage>
        <taxon>Eukaryota</taxon>
        <taxon>Fungi</taxon>
        <taxon>Dikarya</taxon>
        <taxon>Basidiomycota</taxon>
        <taxon>environmental samples</taxon>
    </lineage>
</organism>
<protein>
    <submittedName>
        <fullName evidence="3">Laccase</fullName>
        <ecNumber evidence="3">1.10.3.2</ecNumber>
    </submittedName>
</protein>
<gene>
    <name evidence="3" type="primary">lac</name>
</gene>
<proteinExistence type="inferred from homology"/>
<dbReference type="GO" id="GO:0005507">
    <property type="term" value="F:copper ion binding"/>
    <property type="evidence" value="ECO:0007669"/>
    <property type="project" value="InterPro"/>
</dbReference>
<accession>Q70UH2</accession>
<dbReference type="Gene3D" id="2.60.40.420">
    <property type="entry name" value="Cupredoxins - blue copper proteins"/>
    <property type="match status" value="1"/>
</dbReference>
<dbReference type="AlphaFoldDB" id="Q70UH2"/>
<dbReference type="EC" id="1.10.3.2" evidence="3"/>
<evidence type="ECO:0000256" key="1">
    <source>
        <dbReference type="ARBA" id="ARBA00010609"/>
    </source>
</evidence>
<dbReference type="InterPro" id="IPR011707">
    <property type="entry name" value="Cu-oxidase-like_N"/>
</dbReference>
<feature type="non-terminal residue" evidence="3">
    <location>
        <position position="47"/>
    </location>
</feature>